<gene>
    <name evidence="6" type="ORF">ACFOWZ_05590</name>
</gene>
<proteinExistence type="inferred from homology"/>
<dbReference type="PROSITE" id="PS50893">
    <property type="entry name" value="ABC_TRANSPORTER_2"/>
    <property type="match status" value="1"/>
</dbReference>
<evidence type="ECO:0000256" key="4">
    <source>
        <dbReference type="ARBA" id="ARBA00022840"/>
    </source>
</evidence>
<dbReference type="PANTHER" id="PTHR43335:SF4">
    <property type="entry name" value="ABC TRANSPORTER, ATP-BINDING PROTEIN"/>
    <property type="match status" value="1"/>
</dbReference>
<protein>
    <submittedName>
        <fullName evidence="6">ABC transporter ATP-binding protein</fullName>
    </submittedName>
</protein>
<evidence type="ECO:0000256" key="1">
    <source>
        <dbReference type="ARBA" id="ARBA00005417"/>
    </source>
</evidence>
<dbReference type="Proteomes" id="UP001595690">
    <property type="component" value="Unassembled WGS sequence"/>
</dbReference>
<dbReference type="InterPro" id="IPR017871">
    <property type="entry name" value="ABC_transporter-like_CS"/>
</dbReference>
<dbReference type="Gene3D" id="3.40.50.300">
    <property type="entry name" value="P-loop containing nucleotide triphosphate hydrolases"/>
    <property type="match status" value="1"/>
</dbReference>
<dbReference type="PANTHER" id="PTHR43335">
    <property type="entry name" value="ABC TRANSPORTER, ATP-BINDING PROTEIN"/>
    <property type="match status" value="1"/>
</dbReference>
<comment type="caution">
    <text evidence="6">The sequence shown here is derived from an EMBL/GenBank/DDBJ whole genome shotgun (WGS) entry which is preliminary data.</text>
</comment>
<dbReference type="InterPro" id="IPR003593">
    <property type="entry name" value="AAA+_ATPase"/>
</dbReference>
<evidence type="ECO:0000313" key="6">
    <source>
        <dbReference type="EMBL" id="MFC3890939.1"/>
    </source>
</evidence>
<dbReference type="EMBL" id="JBHRZI010000008">
    <property type="protein sequence ID" value="MFC3890939.1"/>
    <property type="molecule type" value="Genomic_DNA"/>
</dbReference>
<dbReference type="PROSITE" id="PS00211">
    <property type="entry name" value="ABC_TRANSPORTER_1"/>
    <property type="match status" value="1"/>
</dbReference>
<keyword evidence="3" id="KW-0547">Nucleotide-binding</keyword>
<dbReference type="InterPro" id="IPR027417">
    <property type="entry name" value="P-loop_NTPase"/>
</dbReference>
<dbReference type="SMART" id="SM00382">
    <property type="entry name" value="AAA"/>
    <property type="match status" value="1"/>
</dbReference>
<comment type="similarity">
    <text evidence="1">Belongs to the ABC transporter superfamily.</text>
</comment>
<dbReference type="RefSeq" id="WP_382369764.1">
    <property type="nucleotide sequence ID" value="NZ_JBHRZI010000008.1"/>
</dbReference>
<evidence type="ECO:0000256" key="3">
    <source>
        <dbReference type="ARBA" id="ARBA00022741"/>
    </source>
</evidence>
<sequence length="302" mass="32164">MTPVIDARGLTKRYGDVTAVDGLSLRINAGEIYALLGLNGAGKTTTIRMLLGMVRPSSGSVAVLGSVVRPGAHDAWSRVGYLVETPAAYPELTVRENLTVAARLRGLRGRGHVDEVVERVNLTTYATQRAGTLSLGNAQRLGLAKALLHEPELLILDEPANGLDPAGVAEIRSLVRELSCEHGVSVLLSSHILTEVARLATRIGVIHRGRLVRELDAGNLAAQTRRRLTVSARDLVAAERALLAAGFSPVRTEPGTLDLTDDRAIDQPDGVAVVLVGAGCAPTRLVVEQDDLETFFLRVVES</sequence>
<organism evidence="6 7">
    <name type="scientific">Lentzea rhizosphaerae</name>
    <dbReference type="NCBI Taxonomy" id="2041025"/>
    <lineage>
        <taxon>Bacteria</taxon>
        <taxon>Bacillati</taxon>
        <taxon>Actinomycetota</taxon>
        <taxon>Actinomycetes</taxon>
        <taxon>Pseudonocardiales</taxon>
        <taxon>Pseudonocardiaceae</taxon>
        <taxon>Lentzea</taxon>
    </lineage>
</organism>
<evidence type="ECO:0000313" key="7">
    <source>
        <dbReference type="Proteomes" id="UP001595690"/>
    </source>
</evidence>
<evidence type="ECO:0000256" key="2">
    <source>
        <dbReference type="ARBA" id="ARBA00022448"/>
    </source>
</evidence>
<dbReference type="SUPFAM" id="SSF52540">
    <property type="entry name" value="P-loop containing nucleoside triphosphate hydrolases"/>
    <property type="match status" value="1"/>
</dbReference>
<keyword evidence="2" id="KW-0813">Transport</keyword>
<accession>A0ABV8BPC3</accession>
<dbReference type="GO" id="GO:0005524">
    <property type="term" value="F:ATP binding"/>
    <property type="evidence" value="ECO:0007669"/>
    <property type="project" value="UniProtKB-KW"/>
</dbReference>
<dbReference type="Pfam" id="PF00005">
    <property type="entry name" value="ABC_tran"/>
    <property type="match status" value="1"/>
</dbReference>
<feature type="domain" description="ABC transporter" evidence="5">
    <location>
        <begin position="5"/>
        <end position="233"/>
    </location>
</feature>
<dbReference type="InterPro" id="IPR003439">
    <property type="entry name" value="ABC_transporter-like_ATP-bd"/>
</dbReference>
<name>A0ABV8BPC3_9PSEU</name>
<reference evidence="7" key="1">
    <citation type="journal article" date="2019" name="Int. J. Syst. Evol. Microbiol.">
        <title>The Global Catalogue of Microorganisms (GCM) 10K type strain sequencing project: providing services to taxonomists for standard genome sequencing and annotation.</title>
        <authorList>
            <consortium name="The Broad Institute Genomics Platform"/>
            <consortium name="The Broad Institute Genome Sequencing Center for Infectious Disease"/>
            <person name="Wu L."/>
            <person name="Ma J."/>
        </authorList>
    </citation>
    <scope>NUCLEOTIDE SEQUENCE [LARGE SCALE GENOMIC DNA]</scope>
    <source>
        <strain evidence="7">CGMCC 4.7405</strain>
    </source>
</reference>
<keyword evidence="7" id="KW-1185">Reference proteome</keyword>
<keyword evidence="4 6" id="KW-0067">ATP-binding</keyword>
<evidence type="ECO:0000259" key="5">
    <source>
        <dbReference type="PROSITE" id="PS50893"/>
    </source>
</evidence>